<sequence>MLPSMTARAPSRGRAGIDGAMMRPRPAPAAAIALLATAVYAVMWIGYRHGWGWLARMDWSLLNGTRDLAVKHPDWLRAAEVVSVVLGPGTLAVLGIAVTLCAVVLRRLRAALVLALACAPCNELVTAGAKALVDRPRPPTALVGAASTSFPSGHALEATAGLLAMTLFALPMLNRVLCGLLVAAVAVALPAVGLSRVMLNVHYPSDVLAGWSLGYLYFLLCLLVFRPSAPDRSG</sequence>
<dbReference type="STRING" id="262316.MAP_3795"/>
<organism evidence="3 4">
    <name type="scientific">Mycolicibacterium paratuberculosis (strain ATCC BAA-968 / K-10)</name>
    <name type="common">Mycobacterium paratuberculosis</name>
    <dbReference type="NCBI Taxonomy" id="262316"/>
    <lineage>
        <taxon>Bacteria</taxon>
        <taxon>Bacillati</taxon>
        <taxon>Actinomycetota</taxon>
        <taxon>Actinomycetes</taxon>
        <taxon>Mycobacteriales</taxon>
        <taxon>Mycobacteriaceae</taxon>
        <taxon>Mycobacterium</taxon>
        <taxon>Mycobacterium avium complex (MAC)</taxon>
    </lineage>
</organism>
<dbReference type="HOGENOM" id="CLU_072573_5_0_11"/>
<feature type="transmembrane region" description="Helical" evidence="1">
    <location>
        <begin position="207"/>
        <end position="225"/>
    </location>
</feature>
<dbReference type="PANTHER" id="PTHR14969:SF13">
    <property type="entry name" value="AT30094P"/>
    <property type="match status" value="1"/>
</dbReference>
<dbReference type="Pfam" id="PF01569">
    <property type="entry name" value="PAP2"/>
    <property type="match status" value="1"/>
</dbReference>
<keyword evidence="1" id="KW-0472">Membrane</keyword>
<feature type="transmembrane region" description="Helical" evidence="1">
    <location>
        <begin position="177"/>
        <end position="195"/>
    </location>
</feature>
<evidence type="ECO:0000313" key="3">
    <source>
        <dbReference type="EMBL" id="AAS06345.1"/>
    </source>
</evidence>
<keyword evidence="4" id="KW-1185">Reference proteome</keyword>
<keyword evidence="1" id="KW-0812">Transmembrane</keyword>
<evidence type="ECO:0000259" key="2">
    <source>
        <dbReference type="SMART" id="SM00014"/>
    </source>
</evidence>
<dbReference type="eggNOG" id="COG0671">
    <property type="taxonomic scope" value="Bacteria"/>
</dbReference>
<evidence type="ECO:0000256" key="1">
    <source>
        <dbReference type="SAM" id="Phobius"/>
    </source>
</evidence>
<dbReference type="SMART" id="SM00014">
    <property type="entry name" value="acidPPc"/>
    <property type="match status" value="1"/>
</dbReference>
<proteinExistence type="predicted"/>
<accession>Q73TC3</accession>
<protein>
    <recommendedName>
        <fullName evidence="2">Phosphatidic acid phosphatase type 2/haloperoxidase domain-containing protein</fullName>
    </recommendedName>
</protein>
<feature type="transmembrane region" description="Helical" evidence="1">
    <location>
        <begin position="29"/>
        <end position="47"/>
    </location>
</feature>
<feature type="domain" description="Phosphatidic acid phosphatase type 2/haloperoxidase" evidence="2">
    <location>
        <begin position="112"/>
        <end position="222"/>
    </location>
</feature>
<dbReference type="EMBL" id="AE016958">
    <property type="protein sequence ID" value="AAS06345.1"/>
    <property type="molecule type" value="Genomic_DNA"/>
</dbReference>
<dbReference type="InterPro" id="IPR000326">
    <property type="entry name" value="PAP2/HPO"/>
</dbReference>
<dbReference type="AlphaFoldDB" id="Q73TC3"/>
<name>Q73TC3_MYCPA</name>
<reference evidence="3 4" key="1">
    <citation type="journal article" date="2005" name="Proc. Natl. Acad. Sci. U.S.A.">
        <title>The complete genome sequence of Mycobacterium avium subspecies paratuberculosis.</title>
        <authorList>
            <person name="Li L."/>
            <person name="Bannantine J.P."/>
            <person name="Zhang Q."/>
            <person name="Amonsin A."/>
            <person name="May B.J."/>
            <person name="Alt D."/>
            <person name="Banerji N."/>
            <person name="Kanjilal S."/>
            <person name="Kapur V."/>
        </authorList>
    </citation>
    <scope>NUCLEOTIDE SEQUENCE [LARGE SCALE GENOMIC DNA]</scope>
    <source>
        <strain evidence="4">ATCC BAA-968 / K-10</strain>
    </source>
</reference>
<feature type="transmembrane region" description="Helical" evidence="1">
    <location>
        <begin position="81"/>
        <end position="105"/>
    </location>
</feature>
<dbReference type="InterPro" id="IPR036938">
    <property type="entry name" value="PAP2/HPO_sf"/>
</dbReference>
<dbReference type="PANTHER" id="PTHR14969">
    <property type="entry name" value="SPHINGOSINE-1-PHOSPHATE PHOSPHOHYDROLASE"/>
    <property type="match status" value="1"/>
</dbReference>
<gene>
    <name evidence="3" type="ordered locus">MAP_3795</name>
</gene>
<dbReference type="SUPFAM" id="SSF48317">
    <property type="entry name" value="Acid phosphatase/Vanadium-dependent haloperoxidase"/>
    <property type="match status" value="1"/>
</dbReference>
<dbReference type="KEGG" id="mpa:MAP_3795"/>
<dbReference type="Gene3D" id="1.20.144.10">
    <property type="entry name" value="Phosphatidic acid phosphatase type 2/haloperoxidase"/>
    <property type="match status" value="1"/>
</dbReference>
<evidence type="ECO:0000313" key="4">
    <source>
        <dbReference type="Proteomes" id="UP000000580"/>
    </source>
</evidence>
<dbReference type="Proteomes" id="UP000000580">
    <property type="component" value="Chromosome"/>
</dbReference>
<keyword evidence="1" id="KW-1133">Transmembrane helix</keyword>